<comment type="caution">
    <text evidence="1">The sequence shown here is derived from an EMBL/GenBank/DDBJ whole genome shotgun (WGS) entry which is preliminary data.</text>
</comment>
<evidence type="ECO:0000313" key="1">
    <source>
        <dbReference type="EMBL" id="KAF2391872.1"/>
    </source>
</evidence>
<name>A0A6L5BVM6_9PSED</name>
<protein>
    <submittedName>
        <fullName evidence="1">Uncharacterized protein</fullName>
    </submittedName>
</protein>
<accession>A0A6L5BVM6</accession>
<dbReference type="Proteomes" id="UP000475265">
    <property type="component" value="Unassembled WGS sequence"/>
</dbReference>
<dbReference type="AlphaFoldDB" id="A0A6L5BVM6"/>
<gene>
    <name evidence="1" type="ORF">FX983_06357</name>
</gene>
<reference evidence="1 2" key="1">
    <citation type="submission" date="2019-12" db="EMBL/GenBank/DDBJ databases">
        <title>Endophytic bacteria associated with Panax ginseng seedlings.</title>
        <authorList>
            <person name="Park J.M."/>
            <person name="Shin R."/>
            <person name="Jo S.H."/>
        </authorList>
    </citation>
    <scope>NUCLEOTIDE SEQUENCE [LARGE SCALE GENOMIC DNA]</scope>
    <source>
        <strain evidence="1 2">PgKB32</strain>
    </source>
</reference>
<organism evidence="1 2">
    <name type="scientific">Pseudomonas frederiksbergensis</name>
    <dbReference type="NCBI Taxonomy" id="104087"/>
    <lineage>
        <taxon>Bacteria</taxon>
        <taxon>Pseudomonadati</taxon>
        <taxon>Pseudomonadota</taxon>
        <taxon>Gammaproteobacteria</taxon>
        <taxon>Pseudomonadales</taxon>
        <taxon>Pseudomonadaceae</taxon>
        <taxon>Pseudomonas</taxon>
    </lineage>
</organism>
<evidence type="ECO:0000313" key="2">
    <source>
        <dbReference type="Proteomes" id="UP000475265"/>
    </source>
</evidence>
<sequence length="52" mass="6152">MEKCMAIMLILSSRIKRAADERQRHKGLREVRKIVQAFAGICWHSRWSFHGL</sequence>
<proteinExistence type="predicted"/>
<dbReference type="EMBL" id="JAAAXX010000002">
    <property type="protein sequence ID" value="KAF2391872.1"/>
    <property type="molecule type" value="Genomic_DNA"/>
</dbReference>